<feature type="domain" description="Helicase ATP-binding" evidence="4">
    <location>
        <begin position="242"/>
        <end position="427"/>
    </location>
</feature>
<accession>A0A024GTE7</accession>
<dbReference type="AlphaFoldDB" id="A0A024GTE7"/>
<dbReference type="InterPro" id="IPR014001">
    <property type="entry name" value="Helicase_ATP-bd"/>
</dbReference>
<dbReference type="GO" id="GO:0043138">
    <property type="term" value="F:3'-5' DNA helicase activity"/>
    <property type="evidence" value="ECO:0007669"/>
    <property type="project" value="TreeGrafter"/>
</dbReference>
<dbReference type="InParanoid" id="A0A024GTE7"/>
<dbReference type="PANTHER" id="PTHR47957:SF3">
    <property type="entry name" value="ATP-DEPENDENT HELICASE HRQ1"/>
    <property type="match status" value="1"/>
</dbReference>
<dbReference type="GO" id="GO:0006289">
    <property type="term" value="P:nucleotide-excision repair"/>
    <property type="evidence" value="ECO:0007669"/>
    <property type="project" value="TreeGrafter"/>
</dbReference>
<protein>
    <submittedName>
        <fullName evidence="6">Uncharacterized protein</fullName>
    </submittedName>
</protein>
<evidence type="ECO:0000256" key="1">
    <source>
        <dbReference type="ARBA" id="ARBA00022741"/>
    </source>
</evidence>
<reference evidence="6 7" key="1">
    <citation type="submission" date="2012-05" db="EMBL/GenBank/DDBJ databases">
        <title>Recombination and specialization in a pathogen metapopulation.</title>
        <authorList>
            <person name="Gardiner A."/>
            <person name="Kemen E."/>
            <person name="Schultz-Larsen T."/>
            <person name="MacLean D."/>
            <person name="Van Oosterhout C."/>
            <person name="Jones J.D.G."/>
        </authorList>
    </citation>
    <scope>NUCLEOTIDE SEQUENCE [LARGE SCALE GENOMIC DNA]</scope>
    <source>
        <strain evidence="6 7">Ac Nc2</strain>
    </source>
</reference>
<comment type="caution">
    <text evidence="6">The sequence shown here is derived from an EMBL/GenBank/DDBJ whole genome shotgun (WGS) entry which is preliminary data.</text>
</comment>
<dbReference type="Pfam" id="PF09369">
    <property type="entry name" value="MZB"/>
    <property type="match status" value="1"/>
</dbReference>
<dbReference type="GO" id="GO:0005634">
    <property type="term" value="C:nucleus"/>
    <property type="evidence" value="ECO:0007669"/>
    <property type="project" value="TreeGrafter"/>
</dbReference>
<dbReference type="SUPFAM" id="SSF52540">
    <property type="entry name" value="P-loop containing nucleoside triphosphate hydrolases"/>
    <property type="match status" value="1"/>
</dbReference>
<evidence type="ECO:0000256" key="3">
    <source>
        <dbReference type="SAM" id="MobiDB-lite"/>
    </source>
</evidence>
<keyword evidence="7" id="KW-1185">Reference proteome</keyword>
<dbReference type="OrthoDB" id="18781at2759"/>
<sequence>MGNVLVSYEDIVTMVKIAPLLMQIRIVSRRQIYKDDSFIHSVQPNAPLVIHLLLFLISPQASQRASDKREKIFQKAFHSLESDSSESAIATTCGSEQVSSTATKHNDTAESEKKESAKRKQATRKCSAKKRTKENGCDAPNASESIKDKQKNAFDYDKSLKAKAEAVERILAATAHGHVCREWIERLREMDWVENQLIHIERIHAREAKTVNLQKMEISERMKAALSKRGLHSLYLHQAQAIEAIKRGSNVMLCTSTASGKSLSFIIPTIEDLLEGTECNELPAFIYLFPTKALAQDQLRSVREFLVAVNLSPSYCCTFDGDTDTRDRAALIRDARIFLMNPDVLHHTVLPQHSRWKHILGKLRYVVVDESHMYRGVFGTHVSYVFRRLFRLCALYGAYPQTICCSASIGNPIQHFENLIPVVPSDSMISFPPHYAFLQSRFLDLIDEDGSPQGEKWICLWNPQASRICNENISKSTNIATKKRKTKKVVQDSLASHENTIDSLDLSEDTQRATRSPIFQSACIMSKLIEMTVHTLMFCNGRKLAELVLMNVQGILKKSKATRGLLRRVLTYRGGYSVQDRRKIEQRLFQGDLLGVVATNALELGIDVGHLDCTLHLGLPSSISSLWQQAGRAGRKHTVPSLSIIICFDSPLDQYFCRHSDELFALKPEAANLQLSNVQILQHHLICAAREVAIFSKKSGSVYFDSFLWPENTLKTHVLSLVEDKKIIALDEHGYQLHPCLSSAYRYLSLRSTEDKVYKVLTSDDNDPNQWIELDEIPGTRAFFQVYPTAVYLHQGKEYLITHLNHDERFAVAERCKAELSYYSTCRDFTDVDIVRTFGTKAISSCTESSRTYLSTGMVSVTTSVIGSAMYKKRTMALIQSNTFSLPPMQHISEALWIDLPSYVEEQFRSAGYNWNGSLHGVGHLLTSLVPLFIRCDPGDIDTEHYHPKEQRSRPRRITIYERREGGTGIVSQLHSAFAEVY</sequence>
<dbReference type="Pfam" id="PF00270">
    <property type="entry name" value="DEAD"/>
    <property type="match status" value="1"/>
</dbReference>
<dbReference type="PROSITE" id="PS51194">
    <property type="entry name" value="HELICASE_CTER"/>
    <property type="match status" value="1"/>
</dbReference>
<name>A0A024GTE7_9STRA</name>
<keyword evidence="1" id="KW-0547">Nucleotide-binding</keyword>
<keyword evidence="2" id="KW-0067">ATP-binding</keyword>
<gene>
    <name evidence="6" type="ORF">BN9_115750</name>
</gene>
<organism evidence="6 7">
    <name type="scientific">Albugo candida</name>
    <dbReference type="NCBI Taxonomy" id="65357"/>
    <lineage>
        <taxon>Eukaryota</taxon>
        <taxon>Sar</taxon>
        <taxon>Stramenopiles</taxon>
        <taxon>Oomycota</taxon>
        <taxon>Peronosporomycetes</taxon>
        <taxon>Albuginales</taxon>
        <taxon>Albuginaceae</taxon>
        <taxon>Albugo</taxon>
    </lineage>
</organism>
<evidence type="ECO:0000313" key="7">
    <source>
        <dbReference type="Proteomes" id="UP000053237"/>
    </source>
</evidence>
<evidence type="ECO:0000259" key="4">
    <source>
        <dbReference type="PROSITE" id="PS51192"/>
    </source>
</evidence>
<feature type="compositionally biased region" description="Polar residues" evidence="3">
    <location>
        <begin position="93"/>
        <end position="103"/>
    </location>
</feature>
<dbReference type="InterPro" id="IPR027417">
    <property type="entry name" value="P-loop_NTPase"/>
</dbReference>
<evidence type="ECO:0000259" key="5">
    <source>
        <dbReference type="PROSITE" id="PS51194"/>
    </source>
</evidence>
<dbReference type="InterPro" id="IPR011545">
    <property type="entry name" value="DEAD/DEAH_box_helicase_dom"/>
</dbReference>
<dbReference type="InterPro" id="IPR001650">
    <property type="entry name" value="Helicase_C-like"/>
</dbReference>
<evidence type="ECO:0000313" key="6">
    <source>
        <dbReference type="EMBL" id="CCI50063.1"/>
    </source>
</evidence>
<dbReference type="Pfam" id="PF00271">
    <property type="entry name" value="Helicase_C"/>
    <property type="match status" value="1"/>
</dbReference>
<dbReference type="InterPro" id="IPR018973">
    <property type="entry name" value="MZB"/>
</dbReference>
<dbReference type="Gene3D" id="3.40.50.300">
    <property type="entry name" value="P-loop containing nucleotide triphosphate hydrolases"/>
    <property type="match status" value="2"/>
</dbReference>
<feature type="compositionally biased region" description="Basic residues" evidence="3">
    <location>
        <begin position="116"/>
        <end position="132"/>
    </location>
</feature>
<dbReference type="CDD" id="cd17923">
    <property type="entry name" value="DEXHc_Hrq1-like"/>
    <property type="match status" value="1"/>
</dbReference>
<dbReference type="PANTHER" id="PTHR47957">
    <property type="entry name" value="ATP-DEPENDENT HELICASE HRQ1"/>
    <property type="match status" value="1"/>
</dbReference>
<feature type="compositionally biased region" description="Basic and acidic residues" evidence="3">
    <location>
        <begin position="104"/>
        <end position="115"/>
    </location>
</feature>
<dbReference type="SMART" id="SM00490">
    <property type="entry name" value="HELICc"/>
    <property type="match status" value="1"/>
</dbReference>
<dbReference type="CDD" id="cd18797">
    <property type="entry name" value="SF2_C_Hrq"/>
    <property type="match status" value="1"/>
</dbReference>
<feature type="domain" description="Helicase C-terminal" evidence="5">
    <location>
        <begin position="527"/>
        <end position="686"/>
    </location>
</feature>
<dbReference type="Proteomes" id="UP000053237">
    <property type="component" value="Unassembled WGS sequence"/>
</dbReference>
<evidence type="ECO:0000256" key="2">
    <source>
        <dbReference type="ARBA" id="ARBA00022840"/>
    </source>
</evidence>
<dbReference type="EMBL" id="CAIX01000388">
    <property type="protein sequence ID" value="CCI50063.1"/>
    <property type="molecule type" value="Genomic_DNA"/>
</dbReference>
<dbReference type="GO" id="GO:0005524">
    <property type="term" value="F:ATP binding"/>
    <property type="evidence" value="ECO:0007669"/>
    <property type="project" value="UniProtKB-KW"/>
</dbReference>
<proteinExistence type="predicted"/>
<dbReference type="GO" id="GO:0003676">
    <property type="term" value="F:nucleic acid binding"/>
    <property type="evidence" value="ECO:0007669"/>
    <property type="project" value="InterPro"/>
</dbReference>
<dbReference type="GO" id="GO:0036297">
    <property type="term" value="P:interstrand cross-link repair"/>
    <property type="evidence" value="ECO:0007669"/>
    <property type="project" value="TreeGrafter"/>
</dbReference>
<feature type="region of interest" description="Disordered" evidence="3">
    <location>
        <begin position="93"/>
        <end position="144"/>
    </location>
</feature>
<dbReference type="PROSITE" id="PS51192">
    <property type="entry name" value="HELICASE_ATP_BIND_1"/>
    <property type="match status" value="1"/>
</dbReference>
<dbReference type="SMART" id="SM00487">
    <property type="entry name" value="DEXDc"/>
    <property type="match status" value="1"/>
</dbReference>